<dbReference type="InterPro" id="IPR039421">
    <property type="entry name" value="Type_1_exporter"/>
</dbReference>
<dbReference type="InterPro" id="IPR036640">
    <property type="entry name" value="ABC1_TM_sf"/>
</dbReference>
<dbReference type="InterPro" id="IPR003439">
    <property type="entry name" value="ABC_transporter-like_ATP-bd"/>
</dbReference>
<evidence type="ECO:0000259" key="10">
    <source>
        <dbReference type="PROSITE" id="PS50893"/>
    </source>
</evidence>
<feature type="domain" description="ABC transmembrane type-1" evidence="11">
    <location>
        <begin position="25"/>
        <end position="318"/>
    </location>
</feature>
<dbReference type="InterPro" id="IPR017871">
    <property type="entry name" value="ABC_transporter-like_CS"/>
</dbReference>
<feature type="transmembrane region" description="Helical" evidence="9">
    <location>
        <begin position="285"/>
        <end position="311"/>
    </location>
</feature>
<feature type="transmembrane region" description="Helical" evidence="9">
    <location>
        <begin position="168"/>
        <end position="185"/>
    </location>
</feature>
<dbReference type="EMBL" id="WDCG01000007">
    <property type="protein sequence ID" value="KAB6424693.1"/>
    <property type="molecule type" value="Genomic_DNA"/>
</dbReference>
<dbReference type="InterPro" id="IPR011527">
    <property type="entry name" value="ABC1_TM_dom"/>
</dbReference>
<evidence type="ECO:0000256" key="5">
    <source>
        <dbReference type="ARBA" id="ARBA00022741"/>
    </source>
</evidence>
<evidence type="ECO:0000313" key="13">
    <source>
        <dbReference type="Proteomes" id="UP000471447"/>
    </source>
</evidence>
<evidence type="ECO:0000256" key="6">
    <source>
        <dbReference type="ARBA" id="ARBA00022840"/>
    </source>
</evidence>
<dbReference type="PROSITE" id="PS50893">
    <property type="entry name" value="ABC_TRANSPORTER_2"/>
    <property type="match status" value="1"/>
</dbReference>
<keyword evidence="8 9" id="KW-0472">Membrane</keyword>
<dbReference type="InterPro" id="IPR003593">
    <property type="entry name" value="AAA+_ATPase"/>
</dbReference>
<feature type="transmembrane region" description="Helical" evidence="9">
    <location>
        <begin position="257"/>
        <end position="279"/>
    </location>
</feature>
<dbReference type="FunFam" id="1.20.1560.10:FF:000127">
    <property type="entry name" value="ABC transporter ATP-binding protein"/>
    <property type="match status" value="1"/>
</dbReference>
<dbReference type="SMART" id="SM00382">
    <property type="entry name" value="AAA"/>
    <property type="match status" value="1"/>
</dbReference>
<dbReference type="PROSITE" id="PS50929">
    <property type="entry name" value="ABC_TM1F"/>
    <property type="match status" value="1"/>
</dbReference>
<evidence type="ECO:0000256" key="3">
    <source>
        <dbReference type="ARBA" id="ARBA00022475"/>
    </source>
</evidence>
<evidence type="ECO:0000256" key="4">
    <source>
        <dbReference type="ARBA" id="ARBA00022692"/>
    </source>
</evidence>
<keyword evidence="6 12" id="KW-0067">ATP-binding</keyword>
<dbReference type="CDD" id="cd07346">
    <property type="entry name" value="ABC_6TM_exporters"/>
    <property type="match status" value="1"/>
</dbReference>
<keyword evidence="7 9" id="KW-1133">Transmembrane helix</keyword>
<evidence type="ECO:0000256" key="9">
    <source>
        <dbReference type="SAM" id="Phobius"/>
    </source>
</evidence>
<evidence type="ECO:0000256" key="7">
    <source>
        <dbReference type="ARBA" id="ARBA00022989"/>
    </source>
</evidence>
<dbReference type="PANTHER" id="PTHR24221">
    <property type="entry name" value="ATP-BINDING CASSETTE SUB-FAMILY B"/>
    <property type="match status" value="1"/>
</dbReference>
<gene>
    <name evidence="12" type="ORF">GAZ26_08205</name>
</gene>
<keyword evidence="3" id="KW-1003">Cell membrane</keyword>
<sequence>MDTNKRKTGLARLIEIAGTKRRLLIGAMLLAVITAIMQFVPIIAVYNILIELAEHALDPSLIDKAYIWQWGYIALGAFFAFGVLTFASLMLSHIAAFNILYEIRMQLAQKMVRLPLGFFSRRASGELKKIMGDDVERIELFIAHHIPDIVTAVLFPLILVSYMFAVDWRLAIVVLAVLAVAFYVMGRMYTGKKIREVSGRYVETLGRMNASIVEYIRGIQVVKTFTESTNAYRKLNDDIKEYRKFANEVNVQYQPTYVGFLTILSSALLFIIPVAVWLLVRSASYTAFVPVILMFLLFGVTIFFPVLKLLWIGGFLNQNNMGIQKIDDILYMDEIEEPAVPRQPRDASVEFRDVSFAYDSTPVLKAVSFIAHPGTVTALVGPSGAGKSTVAMLAARFWDIQEGEILVGGVPVKEISIPVLMDNVAFVFQDNTLFFDTIEENIRMGNQEATFEEVTRAAEAAQCHTFIEALPDGYQTLVGEGGTYLSGGEAQRIALARAILKDAPIILLDEATAFADPENEGKILDAFSHLTKGKTVLVIAHRLGTVTNADRILYMDKGVIAEAGTHEELLALGARYAQMWKTYNRTKEWTIGGKKQMKTHAHRKQ</sequence>
<dbReference type="GO" id="GO:0005524">
    <property type="term" value="F:ATP binding"/>
    <property type="evidence" value="ECO:0007669"/>
    <property type="project" value="UniProtKB-KW"/>
</dbReference>
<evidence type="ECO:0000313" key="12">
    <source>
        <dbReference type="EMBL" id="KAB6424693.1"/>
    </source>
</evidence>
<dbReference type="Pfam" id="PF00664">
    <property type="entry name" value="ABC_membrane"/>
    <property type="match status" value="1"/>
</dbReference>
<evidence type="ECO:0000256" key="8">
    <source>
        <dbReference type="ARBA" id="ARBA00023136"/>
    </source>
</evidence>
<dbReference type="Gene3D" id="3.40.50.300">
    <property type="entry name" value="P-loop containing nucleotide triphosphate hydrolases"/>
    <property type="match status" value="1"/>
</dbReference>
<dbReference type="FunFam" id="3.40.50.300:FF:000221">
    <property type="entry name" value="Multidrug ABC transporter ATP-binding protein"/>
    <property type="match status" value="1"/>
</dbReference>
<comment type="subcellular location">
    <subcellularLocation>
        <location evidence="1">Cell membrane</location>
        <topology evidence="1">Multi-pass membrane protein</topology>
    </subcellularLocation>
</comment>
<dbReference type="AlphaFoldDB" id="A0A7J5QTF3"/>
<keyword evidence="5" id="KW-0547">Nucleotide-binding</keyword>
<dbReference type="Gene3D" id="1.20.1560.10">
    <property type="entry name" value="ABC transporter type 1, transmembrane domain"/>
    <property type="match status" value="1"/>
</dbReference>
<dbReference type="PANTHER" id="PTHR24221:SF397">
    <property type="entry name" value="ABC TRANSPORTER, ATP-BINDING TRANSMEMBRANE PROTEIN"/>
    <property type="match status" value="1"/>
</dbReference>
<feature type="domain" description="ABC transporter" evidence="10">
    <location>
        <begin position="349"/>
        <end position="582"/>
    </location>
</feature>
<dbReference type="Pfam" id="PF00005">
    <property type="entry name" value="ABC_tran"/>
    <property type="match status" value="1"/>
</dbReference>
<proteinExistence type="predicted"/>
<accession>A0A7J5QTF3</accession>
<organism evidence="12 13">
    <name type="scientific">Bacteroides xylanisolvens</name>
    <dbReference type="NCBI Taxonomy" id="371601"/>
    <lineage>
        <taxon>Bacteria</taxon>
        <taxon>Pseudomonadati</taxon>
        <taxon>Bacteroidota</taxon>
        <taxon>Bacteroidia</taxon>
        <taxon>Bacteroidales</taxon>
        <taxon>Bacteroidaceae</taxon>
        <taxon>Bacteroides</taxon>
    </lineage>
</organism>
<feature type="transmembrane region" description="Helical" evidence="9">
    <location>
        <begin position="70"/>
        <end position="101"/>
    </location>
</feature>
<comment type="caution">
    <text evidence="12">The sequence shown here is derived from an EMBL/GenBank/DDBJ whole genome shotgun (WGS) entry which is preliminary data.</text>
</comment>
<dbReference type="SUPFAM" id="SSF90123">
    <property type="entry name" value="ABC transporter transmembrane region"/>
    <property type="match status" value="1"/>
</dbReference>
<keyword evidence="4 9" id="KW-0812">Transmembrane</keyword>
<evidence type="ECO:0000256" key="2">
    <source>
        <dbReference type="ARBA" id="ARBA00022448"/>
    </source>
</evidence>
<dbReference type="SUPFAM" id="SSF52540">
    <property type="entry name" value="P-loop containing nucleoside triphosphate hydrolases"/>
    <property type="match status" value="1"/>
</dbReference>
<dbReference type="RefSeq" id="WP_048695745.1">
    <property type="nucleotide sequence ID" value="NZ_JBDORM010000002.1"/>
</dbReference>
<dbReference type="PROSITE" id="PS00211">
    <property type="entry name" value="ABC_TRANSPORTER_1"/>
    <property type="match status" value="1"/>
</dbReference>
<evidence type="ECO:0000259" key="11">
    <source>
        <dbReference type="PROSITE" id="PS50929"/>
    </source>
</evidence>
<keyword evidence="2" id="KW-0813">Transport</keyword>
<dbReference type="GO" id="GO:0016887">
    <property type="term" value="F:ATP hydrolysis activity"/>
    <property type="evidence" value="ECO:0007669"/>
    <property type="project" value="InterPro"/>
</dbReference>
<feature type="transmembrane region" description="Helical" evidence="9">
    <location>
        <begin position="23"/>
        <end position="50"/>
    </location>
</feature>
<dbReference type="InterPro" id="IPR027417">
    <property type="entry name" value="P-loop_NTPase"/>
</dbReference>
<dbReference type="GO" id="GO:0034040">
    <property type="term" value="F:ATPase-coupled lipid transmembrane transporter activity"/>
    <property type="evidence" value="ECO:0007669"/>
    <property type="project" value="TreeGrafter"/>
</dbReference>
<protein>
    <submittedName>
        <fullName evidence="12">ABC transporter ATP-binding protein</fullName>
    </submittedName>
</protein>
<dbReference type="GO" id="GO:0005886">
    <property type="term" value="C:plasma membrane"/>
    <property type="evidence" value="ECO:0007669"/>
    <property type="project" value="UniProtKB-SubCell"/>
</dbReference>
<dbReference type="Proteomes" id="UP000471447">
    <property type="component" value="Unassembled WGS sequence"/>
</dbReference>
<dbReference type="GO" id="GO:0140359">
    <property type="term" value="F:ABC-type transporter activity"/>
    <property type="evidence" value="ECO:0007669"/>
    <property type="project" value="InterPro"/>
</dbReference>
<name>A0A7J5QTF3_9BACE</name>
<reference evidence="12 13" key="1">
    <citation type="journal article" date="2019" name="Nat. Med.">
        <title>A library of human gut bacterial isolates paired with longitudinal multiomics data enables mechanistic microbiome research.</title>
        <authorList>
            <person name="Poyet M."/>
            <person name="Groussin M."/>
            <person name="Gibbons S.M."/>
            <person name="Avila-Pacheco J."/>
            <person name="Jiang X."/>
            <person name="Kearney S.M."/>
            <person name="Perrotta A.R."/>
            <person name="Berdy B."/>
            <person name="Zhao S."/>
            <person name="Lieberman T.D."/>
            <person name="Swanson P.K."/>
            <person name="Smith M."/>
            <person name="Roesemann S."/>
            <person name="Alexander J.E."/>
            <person name="Rich S.A."/>
            <person name="Livny J."/>
            <person name="Vlamakis H."/>
            <person name="Clish C."/>
            <person name="Bullock K."/>
            <person name="Deik A."/>
            <person name="Scott J."/>
            <person name="Pierce K.A."/>
            <person name="Xavier R.J."/>
            <person name="Alm E.J."/>
        </authorList>
    </citation>
    <scope>NUCLEOTIDE SEQUENCE [LARGE SCALE GENOMIC DNA]</scope>
    <source>
        <strain evidence="12 13">BIOML-A7</strain>
    </source>
</reference>
<evidence type="ECO:0000256" key="1">
    <source>
        <dbReference type="ARBA" id="ARBA00004651"/>
    </source>
</evidence>
<feature type="transmembrane region" description="Helical" evidence="9">
    <location>
        <begin position="138"/>
        <end position="162"/>
    </location>
</feature>